<keyword evidence="5" id="KW-0449">Lipoprotein</keyword>
<organism evidence="7 8">
    <name type="scientific">Armatimonas rosea</name>
    <dbReference type="NCBI Taxonomy" id="685828"/>
    <lineage>
        <taxon>Bacteria</taxon>
        <taxon>Bacillati</taxon>
        <taxon>Armatimonadota</taxon>
        <taxon>Armatimonadia</taxon>
        <taxon>Armatimonadales</taxon>
        <taxon>Armatimonadaceae</taxon>
        <taxon>Armatimonas</taxon>
    </lineage>
</organism>
<dbReference type="GO" id="GO:0030288">
    <property type="term" value="C:outer membrane-bounded periplasmic space"/>
    <property type="evidence" value="ECO:0007669"/>
    <property type="project" value="InterPro"/>
</dbReference>
<evidence type="ECO:0000256" key="5">
    <source>
        <dbReference type="ARBA" id="ARBA00023288"/>
    </source>
</evidence>
<keyword evidence="1" id="KW-1003">Cell membrane</keyword>
<evidence type="ECO:0000256" key="4">
    <source>
        <dbReference type="ARBA" id="ARBA00023139"/>
    </source>
</evidence>
<reference evidence="7 8" key="1">
    <citation type="submission" date="2020-08" db="EMBL/GenBank/DDBJ databases">
        <title>Genomic Encyclopedia of Type Strains, Phase IV (KMG-IV): sequencing the most valuable type-strain genomes for metagenomic binning, comparative biology and taxonomic classification.</title>
        <authorList>
            <person name="Goeker M."/>
        </authorList>
    </citation>
    <scope>NUCLEOTIDE SEQUENCE [LARGE SCALE GENOMIC DNA]</scope>
    <source>
        <strain evidence="7 8">DSM 23562</strain>
    </source>
</reference>
<evidence type="ECO:0000256" key="2">
    <source>
        <dbReference type="ARBA" id="ARBA00022729"/>
    </source>
</evidence>
<evidence type="ECO:0000313" key="8">
    <source>
        <dbReference type="Proteomes" id="UP000520814"/>
    </source>
</evidence>
<protein>
    <submittedName>
        <fullName evidence="7">Curli biogenesis system outer membrane secretion channel CsgG</fullName>
    </submittedName>
</protein>
<accession>A0A7W9SLR4</accession>
<dbReference type="Gene3D" id="3.40.50.10610">
    <property type="entry name" value="ABC-type transport auxiliary lipoprotein component"/>
    <property type="match status" value="1"/>
</dbReference>
<dbReference type="EMBL" id="JACHGW010000001">
    <property type="protein sequence ID" value="MBB6048248.1"/>
    <property type="molecule type" value="Genomic_DNA"/>
</dbReference>
<name>A0A7W9SLR4_ARMRO</name>
<dbReference type="RefSeq" id="WP_184191630.1">
    <property type="nucleotide sequence ID" value="NZ_JACHGW010000001.1"/>
</dbReference>
<evidence type="ECO:0000256" key="6">
    <source>
        <dbReference type="SAM" id="SignalP"/>
    </source>
</evidence>
<sequence length="354" mass="37335">MKFFPILVALTLPGVALAQAQTPPEQPPAKAAPVEEKVAPKTKRVLVVSFQQLDRKIKNNLPIGQDVADMMTLSLVNIGTRVVERVELAALERERGLQNGGGSQAAVQELGKLKGASVAVMGKITEFGVFEKNASVAKNAVNQATNQIGGLLGKKKKSSDDKKDYELRVSMDVRLVNVETGDILAVASTTVTESQADDSMESLFGKSFAQKNSLAGAAVAATGLGSTTTKADDWNESAAGQAARKAVSQLARSIFGKIPLAPEGEIDDAITIKLSVEGLASFKEADTLAKSIAKLKDISEAEIADFTPERTEIVIKGAPKAIKGLAANLQDDSAVMSLGLKIARVTKEVITLKK</sequence>
<dbReference type="PANTHER" id="PTHR41164">
    <property type="entry name" value="CURLI PRODUCTION ASSEMBLY/TRANSPORT COMPONENT CSGG"/>
    <property type="match status" value="1"/>
</dbReference>
<dbReference type="PANTHER" id="PTHR41164:SF1">
    <property type="entry name" value="CURLI PRODUCTION ASSEMBLY_TRANSPORT COMPONENT CSGG"/>
    <property type="match status" value="1"/>
</dbReference>
<gene>
    <name evidence="7" type="ORF">HNQ39_000010</name>
</gene>
<keyword evidence="8" id="KW-1185">Reference proteome</keyword>
<keyword evidence="3" id="KW-0472">Membrane</keyword>
<evidence type="ECO:0000313" key="7">
    <source>
        <dbReference type="EMBL" id="MBB6048248.1"/>
    </source>
</evidence>
<comment type="caution">
    <text evidence="7">The sequence shown here is derived from an EMBL/GenBank/DDBJ whole genome shotgun (WGS) entry which is preliminary data.</text>
</comment>
<dbReference type="Pfam" id="PF03783">
    <property type="entry name" value="CsgG"/>
    <property type="match status" value="1"/>
</dbReference>
<dbReference type="InterPro" id="IPR005534">
    <property type="entry name" value="Curli_assmbl/transp-comp_CsgG"/>
</dbReference>
<keyword evidence="2 6" id="KW-0732">Signal</keyword>
<proteinExistence type="predicted"/>
<feature type="chain" id="PRO_5030607465" evidence="6">
    <location>
        <begin position="21"/>
        <end position="354"/>
    </location>
</feature>
<dbReference type="Proteomes" id="UP000520814">
    <property type="component" value="Unassembled WGS sequence"/>
</dbReference>
<feature type="signal peptide" evidence="6">
    <location>
        <begin position="1"/>
        <end position="20"/>
    </location>
</feature>
<keyword evidence="4" id="KW-0564">Palmitate</keyword>
<evidence type="ECO:0000256" key="3">
    <source>
        <dbReference type="ARBA" id="ARBA00023136"/>
    </source>
</evidence>
<evidence type="ECO:0000256" key="1">
    <source>
        <dbReference type="ARBA" id="ARBA00022475"/>
    </source>
</evidence>
<dbReference type="AlphaFoldDB" id="A0A7W9SLR4"/>